<proteinExistence type="predicted"/>
<sequence length="44" mass="5423">MMTLSHQVNRREEHNLLFILPRFPSTCVWRTGNVVHQNQSYRYY</sequence>
<reference evidence="1 2" key="1">
    <citation type="submission" date="2014-09" db="EMBL/GenBank/DDBJ databases">
        <authorList>
            <person name="Loux Valentin"/>
            <person name="Dugat Thibaut"/>
        </authorList>
    </citation>
    <scope>NUCLEOTIDE SEQUENCE [LARGE SCALE GENOMIC DNA]</scope>
    <source>
        <strain evidence="1 2">BOV-10_179</strain>
    </source>
</reference>
<dbReference type="EMBL" id="CCXQ01000050">
    <property type="protein sequence ID" value="CEG20646.1"/>
    <property type="molecule type" value="Genomic_DNA"/>
</dbReference>
<dbReference type="Proteomes" id="UP000055047">
    <property type="component" value="Unassembled WGS sequence"/>
</dbReference>
<dbReference type="AlphaFoldDB" id="A0A098EH58"/>
<gene>
    <name evidence="1" type="ORF">ANAPHAGO_00589</name>
</gene>
<accession>A0A098EH58</accession>
<evidence type="ECO:0000313" key="1">
    <source>
        <dbReference type="EMBL" id="CEG20646.1"/>
    </source>
</evidence>
<organism evidence="1 2">
    <name type="scientific">Anaplasma phagocytophilum</name>
    <name type="common">Ehrlichia phagocytophila</name>
    <dbReference type="NCBI Taxonomy" id="948"/>
    <lineage>
        <taxon>Bacteria</taxon>
        <taxon>Pseudomonadati</taxon>
        <taxon>Pseudomonadota</taxon>
        <taxon>Alphaproteobacteria</taxon>
        <taxon>Rickettsiales</taxon>
        <taxon>Anaplasmataceae</taxon>
        <taxon>Anaplasma</taxon>
        <taxon>phagocytophilum group</taxon>
    </lineage>
</organism>
<protein>
    <submittedName>
        <fullName evidence="1">Uncharacterized protein</fullName>
    </submittedName>
</protein>
<evidence type="ECO:0000313" key="2">
    <source>
        <dbReference type="Proteomes" id="UP000055047"/>
    </source>
</evidence>
<name>A0A098EH58_ANAPH</name>